<evidence type="ECO:0000256" key="8">
    <source>
        <dbReference type="SAM" id="Phobius"/>
    </source>
</evidence>
<keyword evidence="4 8" id="KW-1133">Transmembrane helix</keyword>
<dbReference type="GeneID" id="102809301"/>
<keyword evidence="5 8" id="KW-0472">Membrane</keyword>
<proteinExistence type="predicted"/>
<feature type="domain" description="SEFIR" evidence="9">
    <location>
        <begin position="314"/>
        <end position="461"/>
    </location>
</feature>
<evidence type="ECO:0000256" key="4">
    <source>
        <dbReference type="ARBA" id="ARBA00022989"/>
    </source>
</evidence>
<sequence>MDVNLYTATKDNLTFPAFNISATLDLMTGSSYISGLQFIIRGLTNHHEFNFDYFSREICHNYNLSAADTSWVEGVPSNVTYYMDCFKPLSPESEYEIEVIVVPIAKDYKKNAVKTIRTPSCSKHPEFSECSLTEKRKLIALAGDSLRRDLPNITHNLSPLHFHGDELVVVTDVFRLIKPGIYILKILPMPDDQTITTTVTRSHNFTVIGSPCHSGPCGNGNCTVVNVYQYNCTCDDGYSNKNSNDSCFRDESQSGRSFNNPTTVVILATVGAIVALILVLAICRFRKHHGSTSTSMRPPDGTEIERLITPTNERVLVIYPNDSDKYVCLVELMCRFLRLYGLDVRLNTWEQSHIKVNGLEQWLNDEFDKANTILLFITAGFRQKWAKELDPAQTKHRFFCYAKQHILRDIEQGVTCPRKGKYVCAYFPFSNEYEIPNELRSFGEPGVYKLPEKFEDLYMELLGQVKLLQQLISVFRKLKINYRTRFWERSYCKP</sequence>
<evidence type="ECO:0000256" key="5">
    <source>
        <dbReference type="ARBA" id="ARBA00023136"/>
    </source>
</evidence>
<dbReference type="PANTHER" id="PTHR15583">
    <property type="entry name" value="INTERLEUKIN-17 RECEPTOR"/>
    <property type="match status" value="1"/>
</dbReference>
<dbReference type="InterPro" id="IPR013568">
    <property type="entry name" value="SEFIR_dom"/>
</dbReference>
<feature type="transmembrane region" description="Helical" evidence="8">
    <location>
        <begin position="264"/>
        <end position="283"/>
    </location>
</feature>
<evidence type="ECO:0000256" key="7">
    <source>
        <dbReference type="ARBA" id="ARBA00023180"/>
    </source>
</evidence>
<dbReference type="RefSeq" id="XP_006817776.1">
    <property type="nucleotide sequence ID" value="XM_006817713.1"/>
</dbReference>
<keyword evidence="3" id="KW-0732">Signal</keyword>
<gene>
    <name evidence="11" type="primary">LOC102809301</name>
</gene>
<dbReference type="Gene3D" id="3.40.50.11530">
    <property type="match status" value="1"/>
</dbReference>
<dbReference type="InterPro" id="IPR039465">
    <property type="entry name" value="IL-17_rcpt-like"/>
</dbReference>
<evidence type="ECO:0000313" key="10">
    <source>
        <dbReference type="Proteomes" id="UP000694865"/>
    </source>
</evidence>
<dbReference type="Proteomes" id="UP000694865">
    <property type="component" value="Unplaced"/>
</dbReference>
<name>A0ABM0MCN5_SACKO</name>
<protein>
    <submittedName>
        <fullName evidence="11">Uncharacterized protein LOC102809301</fullName>
    </submittedName>
</protein>
<keyword evidence="7" id="KW-0325">Glycoprotein</keyword>
<evidence type="ECO:0000313" key="11">
    <source>
        <dbReference type="RefSeq" id="XP_006817776.1"/>
    </source>
</evidence>
<comment type="subcellular location">
    <subcellularLocation>
        <location evidence="1">Membrane</location>
        <topology evidence="1">Single-pass type I membrane protein</topology>
    </subcellularLocation>
</comment>
<evidence type="ECO:0000259" key="9">
    <source>
        <dbReference type="Pfam" id="PF08357"/>
    </source>
</evidence>
<evidence type="ECO:0000256" key="6">
    <source>
        <dbReference type="ARBA" id="ARBA00023170"/>
    </source>
</evidence>
<organism evidence="10 11">
    <name type="scientific">Saccoglossus kowalevskii</name>
    <name type="common">Acorn worm</name>
    <dbReference type="NCBI Taxonomy" id="10224"/>
    <lineage>
        <taxon>Eukaryota</taxon>
        <taxon>Metazoa</taxon>
        <taxon>Hemichordata</taxon>
        <taxon>Enteropneusta</taxon>
        <taxon>Harrimaniidae</taxon>
        <taxon>Saccoglossus</taxon>
    </lineage>
</organism>
<evidence type="ECO:0000256" key="3">
    <source>
        <dbReference type="ARBA" id="ARBA00022729"/>
    </source>
</evidence>
<evidence type="ECO:0000256" key="1">
    <source>
        <dbReference type="ARBA" id="ARBA00004479"/>
    </source>
</evidence>
<keyword evidence="10" id="KW-1185">Reference proteome</keyword>
<keyword evidence="2 8" id="KW-0812">Transmembrane</keyword>
<evidence type="ECO:0000256" key="2">
    <source>
        <dbReference type="ARBA" id="ARBA00022692"/>
    </source>
</evidence>
<accession>A0ABM0MCN5</accession>
<reference evidence="11" key="1">
    <citation type="submission" date="2025-08" db="UniProtKB">
        <authorList>
            <consortium name="RefSeq"/>
        </authorList>
    </citation>
    <scope>IDENTIFICATION</scope>
    <source>
        <tissue evidence="11">Testes</tissue>
    </source>
</reference>
<dbReference type="Pfam" id="PF08357">
    <property type="entry name" value="SEFIR"/>
    <property type="match status" value="1"/>
</dbReference>
<dbReference type="PANTHER" id="PTHR15583:SF7">
    <property type="entry name" value="INTERLEUKIN CYTOKINE RECEPTOR-RELATED PROTEIN 2"/>
    <property type="match status" value="1"/>
</dbReference>
<keyword evidence="6" id="KW-0675">Receptor</keyword>